<keyword evidence="3" id="KW-1185">Reference proteome</keyword>
<evidence type="ECO:0000259" key="1">
    <source>
        <dbReference type="Pfam" id="PF13470"/>
    </source>
</evidence>
<gene>
    <name evidence="2" type="ORF">LZC95_45205</name>
</gene>
<evidence type="ECO:0000313" key="3">
    <source>
        <dbReference type="Proteomes" id="UP001379533"/>
    </source>
</evidence>
<dbReference type="RefSeq" id="WP_394844240.1">
    <property type="nucleotide sequence ID" value="NZ_CP089982.1"/>
</dbReference>
<sequence length="99" mass="11132">MFPSAPFRVVLDANVLFPSTLRDTLLRAAEAGVYQLYWSATILEEMRRNLVSTGRVAEEKAQRLVTVMCEAFPEAMVVGHEPLIDRMPNDPKDIVLAEL</sequence>
<evidence type="ECO:0000313" key="2">
    <source>
        <dbReference type="EMBL" id="WXA93640.1"/>
    </source>
</evidence>
<name>A0ABZ2K7U3_9BACT</name>
<dbReference type="Proteomes" id="UP001379533">
    <property type="component" value="Chromosome"/>
</dbReference>
<dbReference type="InterPro" id="IPR002716">
    <property type="entry name" value="PIN_dom"/>
</dbReference>
<dbReference type="Pfam" id="PF13470">
    <property type="entry name" value="PIN_3"/>
    <property type="match status" value="1"/>
</dbReference>
<accession>A0ABZ2K7U3</accession>
<protein>
    <submittedName>
        <fullName evidence="2">PIN domain-containing protein</fullName>
    </submittedName>
</protein>
<organism evidence="2 3">
    <name type="scientific">Pendulispora brunnea</name>
    <dbReference type="NCBI Taxonomy" id="2905690"/>
    <lineage>
        <taxon>Bacteria</taxon>
        <taxon>Pseudomonadati</taxon>
        <taxon>Myxococcota</taxon>
        <taxon>Myxococcia</taxon>
        <taxon>Myxococcales</taxon>
        <taxon>Sorangiineae</taxon>
        <taxon>Pendulisporaceae</taxon>
        <taxon>Pendulispora</taxon>
    </lineage>
</organism>
<proteinExistence type="predicted"/>
<reference evidence="2 3" key="1">
    <citation type="submission" date="2021-12" db="EMBL/GenBank/DDBJ databases">
        <title>Discovery of the Pendulisporaceae a myxobacterial family with distinct sporulation behavior and unique specialized metabolism.</title>
        <authorList>
            <person name="Garcia R."/>
            <person name="Popoff A."/>
            <person name="Bader C.D."/>
            <person name="Loehr J."/>
            <person name="Walesch S."/>
            <person name="Walt C."/>
            <person name="Boldt J."/>
            <person name="Bunk B."/>
            <person name="Haeckl F.J.F.P.J."/>
            <person name="Gunesch A.P."/>
            <person name="Birkelbach J."/>
            <person name="Nuebel U."/>
            <person name="Pietschmann T."/>
            <person name="Bach T."/>
            <person name="Mueller R."/>
        </authorList>
    </citation>
    <scope>NUCLEOTIDE SEQUENCE [LARGE SCALE GENOMIC DNA]</scope>
    <source>
        <strain evidence="2 3">MSr12523</strain>
    </source>
</reference>
<feature type="domain" description="PIN" evidence="1">
    <location>
        <begin position="8"/>
        <end position="98"/>
    </location>
</feature>
<dbReference type="EMBL" id="CP089982">
    <property type="protein sequence ID" value="WXA93640.1"/>
    <property type="molecule type" value="Genomic_DNA"/>
</dbReference>